<keyword evidence="1" id="KW-0732">Signal</keyword>
<organism evidence="2 3">
    <name type="scientific">Madurella fahalii</name>
    <dbReference type="NCBI Taxonomy" id="1157608"/>
    <lineage>
        <taxon>Eukaryota</taxon>
        <taxon>Fungi</taxon>
        <taxon>Dikarya</taxon>
        <taxon>Ascomycota</taxon>
        <taxon>Pezizomycotina</taxon>
        <taxon>Sordariomycetes</taxon>
        <taxon>Sordariomycetidae</taxon>
        <taxon>Sordariales</taxon>
        <taxon>Sordariales incertae sedis</taxon>
        <taxon>Madurella</taxon>
    </lineage>
</organism>
<sequence length="192" mass="20692">MSGVLGLIVFTLGTAVTIVSYSQDQIPTSDSGTAAVSYVIANDGANGDLTSAGGNKPDIQMWDETGEFIAIETQDDEYSEEGWTTYTTDVSTREAPTYTLFTGNDDAICIAWAGISFPGGDQKFGFHPGQWAYACSNYGNGDGGGMRTRYYAGTSVLGLDENEETVYCAWVDRNGDMETTGFQVHWPEFDGQ</sequence>
<dbReference type="Proteomes" id="UP001628179">
    <property type="component" value="Unassembled WGS sequence"/>
</dbReference>
<protein>
    <submittedName>
        <fullName evidence="2">Uncharacterized protein</fullName>
    </submittedName>
</protein>
<evidence type="ECO:0000313" key="2">
    <source>
        <dbReference type="EMBL" id="GAB1319680.1"/>
    </source>
</evidence>
<gene>
    <name evidence="2" type="ORF">MFIFM68171_09890</name>
</gene>
<feature type="chain" id="PRO_5046572506" evidence="1">
    <location>
        <begin position="16"/>
        <end position="192"/>
    </location>
</feature>
<dbReference type="GeneID" id="98180632"/>
<feature type="signal peptide" evidence="1">
    <location>
        <begin position="1"/>
        <end position="15"/>
    </location>
</feature>
<dbReference type="RefSeq" id="XP_070921410.1">
    <property type="nucleotide sequence ID" value="XM_071065309.1"/>
</dbReference>
<proteinExistence type="predicted"/>
<evidence type="ECO:0000256" key="1">
    <source>
        <dbReference type="SAM" id="SignalP"/>
    </source>
</evidence>
<keyword evidence="3" id="KW-1185">Reference proteome</keyword>
<comment type="caution">
    <text evidence="2">The sequence shown here is derived from an EMBL/GenBank/DDBJ whole genome shotgun (WGS) entry which is preliminary data.</text>
</comment>
<reference evidence="2 3" key="1">
    <citation type="submission" date="2024-09" db="EMBL/GenBank/DDBJ databases">
        <title>Itraconazole resistance in Madurella fahalii resulting from another homologue of gene encoding cytochrome P450 14-alpha sterol demethylase (CYP51).</title>
        <authorList>
            <person name="Yoshioka I."/>
            <person name="Fahal A.H."/>
            <person name="Kaneko S."/>
            <person name="Yaguchi T."/>
        </authorList>
    </citation>
    <scope>NUCLEOTIDE SEQUENCE [LARGE SCALE GENOMIC DNA]</scope>
    <source>
        <strain evidence="2 3">IFM 68171</strain>
    </source>
</reference>
<evidence type="ECO:0000313" key="3">
    <source>
        <dbReference type="Proteomes" id="UP001628179"/>
    </source>
</evidence>
<dbReference type="EMBL" id="BAAFSV010000005">
    <property type="protein sequence ID" value="GAB1319680.1"/>
    <property type="molecule type" value="Genomic_DNA"/>
</dbReference>
<accession>A0ABQ0GPL9</accession>
<name>A0ABQ0GPL9_9PEZI</name>